<keyword evidence="6 10" id="KW-0472">Membrane</keyword>
<dbReference type="InterPro" id="IPR003660">
    <property type="entry name" value="HAMP_dom"/>
</dbReference>
<keyword evidence="4 10" id="KW-0812">Transmembrane</keyword>
<comment type="caution">
    <text evidence="13">The sequence shown here is derived from an EMBL/GenBank/DDBJ whole genome shotgun (WGS) entry which is preliminary data.</text>
</comment>
<dbReference type="PROSITE" id="PS50111">
    <property type="entry name" value="CHEMOTAXIS_TRANSDUC_2"/>
    <property type="match status" value="1"/>
</dbReference>
<keyword evidence="2" id="KW-1003">Cell membrane</keyword>
<keyword evidence="14" id="KW-1185">Reference proteome</keyword>
<evidence type="ECO:0000259" key="12">
    <source>
        <dbReference type="PROSITE" id="PS50885"/>
    </source>
</evidence>
<feature type="domain" description="Methyl-accepting transducer" evidence="11">
    <location>
        <begin position="359"/>
        <end position="595"/>
    </location>
</feature>
<dbReference type="CDD" id="cd12913">
    <property type="entry name" value="PDC1_MCP_like"/>
    <property type="match status" value="1"/>
</dbReference>
<keyword evidence="7 9" id="KW-0807">Transducer</keyword>
<dbReference type="InterPro" id="IPR033479">
    <property type="entry name" value="dCache_1"/>
</dbReference>
<dbReference type="RefSeq" id="WP_135871077.1">
    <property type="nucleotide sequence ID" value="NZ_SRSC01000003.1"/>
</dbReference>
<evidence type="ECO:0000256" key="1">
    <source>
        <dbReference type="ARBA" id="ARBA00004651"/>
    </source>
</evidence>
<evidence type="ECO:0000256" key="7">
    <source>
        <dbReference type="ARBA" id="ARBA00023224"/>
    </source>
</evidence>
<keyword evidence="3" id="KW-0145">Chemotaxis</keyword>
<evidence type="ECO:0000259" key="11">
    <source>
        <dbReference type="PROSITE" id="PS50111"/>
    </source>
</evidence>
<dbReference type="PANTHER" id="PTHR32089:SF112">
    <property type="entry name" value="LYSOZYME-LIKE PROTEIN-RELATED"/>
    <property type="match status" value="1"/>
</dbReference>
<dbReference type="Gene3D" id="3.30.450.20">
    <property type="entry name" value="PAS domain"/>
    <property type="match status" value="2"/>
</dbReference>
<dbReference type="CDD" id="cd11386">
    <property type="entry name" value="MCP_signal"/>
    <property type="match status" value="1"/>
</dbReference>
<dbReference type="GO" id="GO:0006935">
    <property type="term" value="P:chemotaxis"/>
    <property type="evidence" value="ECO:0007669"/>
    <property type="project" value="UniProtKB-KW"/>
</dbReference>
<dbReference type="GO" id="GO:0007165">
    <property type="term" value="P:signal transduction"/>
    <property type="evidence" value="ECO:0007669"/>
    <property type="project" value="UniProtKB-KW"/>
</dbReference>
<dbReference type="PANTHER" id="PTHR32089">
    <property type="entry name" value="METHYL-ACCEPTING CHEMOTAXIS PROTEIN MCPB"/>
    <property type="match status" value="1"/>
</dbReference>
<dbReference type="InterPro" id="IPR004089">
    <property type="entry name" value="MCPsignal_dom"/>
</dbReference>
<evidence type="ECO:0000256" key="8">
    <source>
        <dbReference type="ARBA" id="ARBA00029447"/>
    </source>
</evidence>
<evidence type="ECO:0000313" key="14">
    <source>
        <dbReference type="Proteomes" id="UP000306416"/>
    </source>
</evidence>
<dbReference type="Pfam" id="PF00672">
    <property type="entry name" value="HAMP"/>
    <property type="match status" value="1"/>
</dbReference>
<dbReference type="AlphaFoldDB" id="A0A4S1CDH1"/>
<proteinExistence type="inferred from homology"/>
<comment type="subcellular location">
    <subcellularLocation>
        <location evidence="1">Cell membrane</location>
        <topology evidence="1">Multi-pass membrane protein</topology>
    </subcellularLocation>
</comment>
<evidence type="ECO:0000256" key="10">
    <source>
        <dbReference type="SAM" id="Phobius"/>
    </source>
</evidence>
<evidence type="ECO:0000256" key="2">
    <source>
        <dbReference type="ARBA" id="ARBA00022475"/>
    </source>
</evidence>
<dbReference type="SUPFAM" id="SSF58104">
    <property type="entry name" value="Methyl-accepting chemotaxis protein (MCP) signaling domain"/>
    <property type="match status" value="1"/>
</dbReference>
<dbReference type="PROSITE" id="PS50885">
    <property type="entry name" value="HAMP"/>
    <property type="match status" value="1"/>
</dbReference>
<dbReference type="FunFam" id="1.10.287.950:FF:000001">
    <property type="entry name" value="Methyl-accepting chemotaxis sensory transducer"/>
    <property type="match status" value="1"/>
</dbReference>
<dbReference type="CDD" id="cd12912">
    <property type="entry name" value="PDC2_MCP_like"/>
    <property type="match status" value="1"/>
</dbReference>
<dbReference type="InterPro" id="IPR029151">
    <property type="entry name" value="Sensor-like_sf"/>
</dbReference>
<reference evidence="13 14" key="1">
    <citation type="submission" date="2019-04" db="EMBL/GenBank/DDBJ databases">
        <title>Geobacter oryzae sp. nov., ferric-reducing bacteria isolated from paddy soil.</title>
        <authorList>
            <person name="Xu Z."/>
            <person name="Masuda Y."/>
            <person name="Itoh H."/>
            <person name="Senoo K."/>
        </authorList>
    </citation>
    <scope>NUCLEOTIDE SEQUENCE [LARGE SCALE GENOMIC DNA]</scope>
    <source>
        <strain evidence="13 14">Red111</strain>
    </source>
</reference>
<dbReference type="EMBL" id="SRSC01000003">
    <property type="protein sequence ID" value="TGU71459.1"/>
    <property type="molecule type" value="Genomic_DNA"/>
</dbReference>
<evidence type="ECO:0000256" key="5">
    <source>
        <dbReference type="ARBA" id="ARBA00022989"/>
    </source>
</evidence>
<feature type="transmembrane region" description="Helical" evidence="10">
    <location>
        <begin position="276"/>
        <end position="298"/>
    </location>
</feature>
<dbReference type="Proteomes" id="UP000306416">
    <property type="component" value="Unassembled WGS sequence"/>
</dbReference>
<comment type="similarity">
    <text evidence="8">Belongs to the methyl-accepting chemotaxis (MCP) protein family.</text>
</comment>
<dbReference type="SMART" id="SM00304">
    <property type="entry name" value="HAMP"/>
    <property type="match status" value="2"/>
</dbReference>
<evidence type="ECO:0000256" key="4">
    <source>
        <dbReference type="ARBA" id="ARBA00022692"/>
    </source>
</evidence>
<dbReference type="Pfam" id="PF00015">
    <property type="entry name" value="MCPsignal"/>
    <property type="match status" value="1"/>
</dbReference>
<dbReference type="SMART" id="SM00283">
    <property type="entry name" value="MA"/>
    <property type="match status" value="1"/>
</dbReference>
<dbReference type="GO" id="GO:0005886">
    <property type="term" value="C:plasma membrane"/>
    <property type="evidence" value="ECO:0007669"/>
    <property type="project" value="UniProtKB-SubCell"/>
</dbReference>
<evidence type="ECO:0000256" key="9">
    <source>
        <dbReference type="PROSITE-ProRule" id="PRU00284"/>
    </source>
</evidence>
<dbReference type="Pfam" id="PF02743">
    <property type="entry name" value="dCache_1"/>
    <property type="match status" value="1"/>
</dbReference>
<accession>A0A4S1CDH1</accession>
<dbReference type="SUPFAM" id="SSF103190">
    <property type="entry name" value="Sensory domain-like"/>
    <property type="match status" value="1"/>
</dbReference>
<gene>
    <name evidence="13" type="ORF">E4633_14150</name>
</gene>
<evidence type="ECO:0000256" key="3">
    <source>
        <dbReference type="ARBA" id="ARBA00022500"/>
    </source>
</evidence>
<feature type="domain" description="HAMP" evidence="12">
    <location>
        <begin position="299"/>
        <end position="354"/>
    </location>
</feature>
<dbReference type="Gene3D" id="1.10.287.950">
    <property type="entry name" value="Methyl-accepting chemotaxis protein"/>
    <property type="match status" value="1"/>
</dbReference>
<name>A0A4S1CDH1_9BACT</name>
<keyword evidence="5 10" id="KW-1133">Transmembrane helix</keyword>
<dbReference type="CDD" id="cd06225">
    <property type="entry name" value="HAMP"/>
    <property type="match status" value="1"/>
</dbReference>
<organism evidence="13 14">
    <name type="scientific">Geomonas terrae</name>
    <dbReference type="NCBI Taxonomy" id="2562681"/>
    <lineage>
        <taxon>Bacteria</taxon>
        <taxon>Pseudomonadati</taxon>
        <taxon>Thermodesulfobacteriota</taxon>
        <taxon>Desulfuromonadia</taxon>
        <taxon>Geobacterales</taxon>
        <taxon>Geobacteraceae</taxon>
        <taxon>Geomonas</taxon>
    </lineage>
</organism>
<protein>
    <submittedName>
        <fullName evidence="13">Methyl-accepting chemotaxis protein</fullName>
    </submittedName>
</protein>
<evidence type="ECO:0000256" key="6">
    <source>
        <dbReference type="ARBA" id="ARBA00023136"/>
    </source>
</evidence>
<evidence type="ECO:0000313" key="13">
    <source>
        <dbReference type="EMBL" id="TGU71459.1"/>
    </source>
</evidence>
<sequence length="631" mass="66749">MNLRMKVYLTVVIVFAIATTALVAAAFVSSGNIMSRMLEDKMVVLAKDNAANLNIWIQDKLAVVDAGAKDLALHHGNPAYAANAIKTHNAAGGFSKTHPGFEDGSVIYSDDWKPPADYDPRKRPWYAQGKTEQKTGVTDPYIAASTGKAIITFVSPILDQGTPVGVYGSDVNLDFVTKTVLGLKFGSSGYAFLSDGKGKILAHPDAGFAMKKKLQELSPDFAGIEGRFSGGETGQLTYRYQGTQRMMSYARVPSTGWYLCVTADRDEVAAPVRRQFIVLAMIGAAFLVAGLLVVVLVLKRLLAPLGLLCERVAELADGEGDLTRTIEVGSRSDEIGELAGRLNRFIASMRTIILEIAASAHRLSGGVERLNATAGSISGAAEAAAAQTVGVATAAEEMAATASDIARNCHLAAQSSKVATVTAQEGFTVLTATLAGIRERGELTRNNAGAISSLGQRSEQIGAIVATIEDIADQTNLLALNAAIEAARAGEQGRGFAVVADEVRALAERTTRATKEIGEMIRTMQAETREAISSMEQGVQQTERGVDEAARLEEALHRILGQVDEVTAQVNQIATAAEEQTATTGEISSSIHLVTNVVQQTAHGAHESAGTAGELTEVAHGLERIVGRFKL</sequence>